<protein>
    <submittedName>
        <fullName evidence="9">Integral membrane protein</fullName>
    </submittedName>
</protein>
<dbReference type="InterPro" id="IPR052337">
    <property type="entry name" value="SAT4-like"/>
</dbReference>
<feature type="transmembrane region" description="Helical" evidence="7">
    <location>
        <begin position="222"/>
        <end position="242"/>
    </location>
</feature>
<dbReference type="Proteomes" id="UP001408356">
    <property type="component" value="Unassembled WGS sequence"/>
</dbReference>
<feature type="transmembrane region" description="Helical" evidence="7">
    <location>
        <begin position="192"/>
        <end position="210"/>
    </location>
</feature>
<dbReference type="Pfam" id="PF20684">
    <property type="entry name" value="Fung_rhodopsin"/>
    <property type="match status" value="1"/>
</dbReference>
<dbReference type="InterPro" id="IPR049326">
    <property type="entry name" value="Rhodopsin_dom_fungi"/>
</dbReference>
<name>A0ABR2UGF1_9PEZI</name>
<evidence type="ECO:0000256" key="7">
    <source>
        <dbReference type="SAM" id="Phobius"/>
    </source>
</evidence>
<feature type="region of interest" description="Disordered" evidence="6">
    <location>
        <begin position="356"/>
        <end position="377"/>
    </location>
</feature>
<evidence type="ECO:0000256" key="6">
    <source>
        <dbReference type="SAM" id="MobiDB-lite"/>
    </source>
</evidence>
<keyword evidence="4 7" id="KW-0472">Membrane</keyword>
<evidence type="ECO:0000259" key="8">
    <source>
        <dbReference type="Pfam" id="PF20684"/>
    </source>
</evidence>
<feature type="transmembrane region" description="Helical" evidence="7">
    <location>
        <begin position="139"/>
        <end position="160"/>
    </location>
</feature>
<evidence type="ECO:0000256" key="5">
    <source>
        <dbReference type="ARBA" id="ARBA00038359"/>
    </source>
</evidence>
<feature type="transmembrane region" description="Helical" evidence="7">
    <location>
        <begin position="27"/>
        <end position="49"/>
    </location>
</feature>
<comment type="caution">
    <text evidence="9">The sequence shown here is derived from an EMBL/GenBank/DDBJ whole genome shotgun (WGS) entry which is preliminary data.</text>
</comment>
<keyword evidence="3 7" id="KW-1133">Transmembrane helix</keyword>
<dbReference type="PANTHER" id="PTHR33048">
    <property type="entry name" value="PTH11-LIKE INTEGRAL MEMBRANE PROTEIN (AFU_ORTHOLOGUE AFUA_5G11245)"/>
    <property type="match status" value="1"/>
</dbReference>
<proteinExistence type="inferred from homology"/>
<organism evidence="9 10">
    <name type="scientific">Seiridium unicorne</name>
    <dbReference type="NCBI Taxonomy" id="138068"/>
    <lineage>
        <taxon>Eukaryota</taxon>
        <taxon>Fungi</taxon>
        <taxon>Dikarya</taxon>
        <taxon>Ascomycota</taxon>
        <taxon>Pezizomycotina</taxon>
        <taxon>Sordariomycetes</taxon>
        <taxon>Xylariomycetidae</taxon>
        <taxon>Amphisphaeriales</taxon>
        <taxon>Sporocadaceae</taxon>
        <taxon>Seiridium</taxon>
    </lineage>
</organism>
<sequence>MATPTPVLPAPPGQTSNFENPPSLVGAMNIAMAVAIPLTCFLFGIRTYVRLRIRRTWIVEDWLALVAWIGTVSFCGVGAGTMAHYGGRHGWDITAAQAQEASYWFNVASIHYGITICIAKLAVLCLYRRVFSPHRWSPFDISIVFMIVLLILFYTAINIVKIWECIPREKIFNPNIPGSCIDTPTLINVSGIFNTVTDFIILLLPVKAVWKMNIKAKKKITVILAFTFGLRSTFWYLMAQFATDIRRSAPAFSLAGTIVRIQGSSNPDKTWVQPDIIMWGLAELTTGIFCVSLPEMGPLWDKQKRPMPSASILNGMYIRKDKVFQGSASHGYSATISNEGGKASTAPYYELDELEDARGEGQRRHDTHDQQDRYGEVSVTREVRVDSTHAGLAI</sequence>
<dbReference type="PANTHER" id="PTHR33048:SF47">
    <property type="entry name" value="INTEGRAL MEMBRANE PROTEIN-RELATED"/>
    <property type="match status" value="1"/>
</dbReference>
<evidence type="ECO:0000256" key="4">
    <source>
        <dbReference type="ARBA" id="ARBA00023136"/>
    </source>
</evidence>
<accession>A0ABR2UGF1</accession>
<evidence type="ECO:0000313" key="9">
    <source>
        <dbReference type="EMBL" id="KAK9413611.1"/>
    </source>
</evidence>
<evidence type="ECO:0000256" key="1">
    <source>
        <dbReference type="ARBA" id="ARBA00004141"/>
    </source>
</evidence>
<comment type="similarity">
    <text evidence="5">Belongs to the SAT4 family.</text>
</comment>
<gene>
    <name evidence="9" type="ORF">SUNI508_11820</name>
</gene>
<comment type="subcellular location">
    <subcellularLocation>
        <location evidence="1">Membrane</location>
        <topology evidence="1">Multi-pass membrane protein</topology>
    </subcellularLocation>
</comment>
<evidence type="ECO:0000256" key="2">
    <source>
        <dbReference type="ARBA" id="ARBA00022692"/>
    </source>
</evidence>
<evidence type="ECO:0000313" key="10">
    <source>
        <dbReference type="Proteomes" id="UP001408356"/>
    </source>
</evidence>
<dbReference type="EMBL" id="JARVKF010000437">
    <property type="protein sequence ID" value="KAK9413611.1"/>
    <property type="molecule type" value="Genomic_DNA"/>
</dbReference>
<feature type="domain" description="Rhodopsin" evidence="8">
    <location>
        <begin position="45"/>
        <end position="301"/>
    </location>
</feature>
<feature type="transmembrane region" description="Helical" evidence="7">
    <location>
        <begin position="61"/>
        <end position="83"/>
    </location>
</feature>
<keyword evidence="2 7" id="KW-0812">Transmembrane</keyword>
<evidence type="ECO:0000256" key="3">
    <source>
        <dbReference type="ARBA" id="ARBA00022989"/>
    </source>
</evidence>
<keyword evidence="10" id="KW-1185">Reference proteome</keyword>
<reference evidence="9 10" key="1">
    <citation type="journal article" date="2024" name="J. Plant Pathol.">
        <title>Sequence and assembly of the genome of Seiridium unicorne, isolate CBS 538.82, causal agent of cypress canker disease.</title>
        <authorList>
            <person name="Scali E."/>
            <person name="Rocca G.D."/>
            <person name="Danti R."/>
            <person name="Garbelotto M."/>
            <person name="Barberini S."/>
            <person name="Baroncelli R."/>
            <person name="Emiliani G."/>
        </authorList>
    </citation>
    <scope>NUCLEOTIDE SEQUENCE [LARGE SCALE GENOMIC DNA]</scope>
    <source>
        <strain evidence="9 10">BM-138-508</strain>
    </source>
</reference>
<feature type="transmembrane region" description="Helical" evidence="7">
    <location>
        <begin position="103"/>
        <end position="127"/>
    </location>
</feature>